<feature type="compositionally biased region" description="Basic and acidic residues" evidence="1">
    <location>
        <begin position="14"/>
        <end position="38"/>
    </location>
</feature>
<organism evidence="2 3">
    <name type="scientific">Aspergillus chevalieri</name>
    <name type="common">Eurotium chevalieri</name>
    <dbReference type="NCBI Taxonomy" id="182096"/>
    <lineage>
        <taxon>Eukaryota</taxon>
        <taxon>Fungi</taxon>
        <taxon>Dikarya</taxon>
        <taxon>Ascomycota</taxon>
        <taxon>Pezizomycotina</taxon>
        <taxon>Eurotiomycetes</taxon>
        <taxon>Eurotiomycetidae</taxon>
        <taxon>Eurotiales</taxon>
        <taxon>Aspergillaceae</taxon>
        <taxon>Aspergillus</taxon>
        <taxon>Aspergillus subgen. Aspergillus</taxon>
    </lineage>
</organism>
<evidence type="ECO:0000256" key="1">
    <source>
        <dbReference type="SAM" id="MobiDB-lite"/>
    </source>
</evidence>
<evidence type="ECO:0000313" key="3">
    <source>
        <dbReference type="Proteomes" id="UP000637239"/>
    </source>
</evidence>
<reference evidence="2" key="2">
    <citation type="submission" date="2021-02" db="EMBL/GenBank/DDBJ databases">
        <title>Aspergillus chevalieri M1 genome sequence.</title>
        <authorList>
            <person name="Kadooka C."/>
            <person name="Mori K."/>
            <person name="Futagami T."/>
        </authorList>
    </citation>
    <scope>NUCLEOTIDE SEQUENCE</scope>
    <source>
        <strain evidence="2">M1</strain>
    </source>
</reference>
<gene>
    <name evidence="2" type="ORF">ACHE_60438S</name>
</gene>
<dbReference type="EMBL" id="AP024421">
    <property type="protein sequence ID" value="BCR90552.1"/>
    <property type="molecule type" value="Genomic_DNA"/>
</dbReference>
<protein>
    <submittedName>
        <fullName evidence="2">Uncharacterized protein</fullName>
    </submittedName>
</protein>
<keyword evidence="3" id="KW-1185">Reference proteome</keyword>
<reference evidence="2" key="1">
    <citation type="submission" date="2021-01" db="EMBL/GenBank/DDBJ databases">
        <authorList>
            <consortium name="Aspergillus chevalieri M1 genome sequencing consortium"/>
            <person name="Kazuki M."/>
            <person name="Futagami T."/>
        </authorList>
    </citation>
    <scope>NUCLEOTIDE SEQUENCE</scope>
    <source>
        <strain evidence="2">M1</strain>
    </source>
</reference>
<evidence type="ECO:0000313" key="2">
    <source>
        <dbReference type="EMBL" id="BCR90552.1"/>
    </source>
</evidence>
<proteinExistence type="predicted"/>
<dbReference type="Proteomes" id="UP000637239">
    <property type="component" value="Chromosome 6"/>
</dbReference>
<dbReference type="GeneID" id="66984910"/>
<dbReference type="AlphaFoldDB" id="A0A7R7VTJ7"/>
<dbReference type="RefSeq" id="XP_043139074.1">
    <property type="nucleotide sequence ID" value="XM_043281612.1"/>
</dbReference>
<sequence length="145" mass="16731">MARLNDTISRPRANRNETNDDGTNRDEANNNTDQENRRSSVFIDGDENEERHLVTLNKFLQYAAEKPEWLCVDEREAQLAEEEPHGKVKDREIALLHCEMVEMKSQLKRQTDSEGLDGLHQEMELVKHQLAEVKAERDAFGSQIA</sequence>
<feature type="region of interest" description="Disordered" evidence="1">
    <location>
        <begin position="1"/>
        <end position="47"/>
    </location>
</feature>
<accession>A0A7R7VTJ7</accession>
<name>A0A7R7VTJ7_ASPCH</name>
<dbReference type="KEGG" id="ache:ACHE_60438S"/>